<dbReference type="CDD" id="cd00590">
    <property type="entry name" value="RRM_SF"/>
    <property type="match status" value="1"/>
</dbReference>
<keyword evidence="6" id="KW-1185">Reference proteome</keyword>
<feature type="region of interest" description="Disordered" evidence="3">
    <location>
        <begin position="1"/>
        <end position="202"/>
    </location>
</feature>
<dbReference type="PANTHER" id="PTHR21245">
    <property type="entry name" value="HETEROGENEOUS NUCLEAR RIBONUCLEOPROTEIN"/>
    <property type="match status" value="1"/>
</dbReference>
<feature type="compositionally biased region" description="Low complexity" evidence="3">
    <location>
        <begin position="556"/>
        <end position="570"/>
    </location>
</feature>
<dbReference type="InterPro" id="IPR035979">
    <property type="entry name" value="RBD_domain_sf"/>
</dbReference>
<dbReference type="SUPFAM" id="SSF54928">
    <property type="entry name" value="RNA-binding domain, RBD"/>
    <property type="match status" value="2"/>
</dbReference>
<proteinExistence type="predicted"/>
<evidence type="ECO:0000313" key="6">
    <source>
        <dbReference type="Proteomes" id="UP001586593"/>
    </source>
</evidence>
<sequence length="729" mass="77669">MSSIPPKSPPETSLKNMKDAFKRSVKTTSPDSGSSSDSDSEGGGAPLHDYDGLSASDGSSVVARSGTFTLGSSPPETKKAARAAPRAPEQSEFVIGRKPDSLVFRTPSKVGGTPLSVPKSGGASQSSTRGQHLTPSKEVVERRSVTTLGGGRHLTGSAQGSRAIADNGNFATVRIRTSDTSARVSRPESQENAEPEHDEARTGAMIPRTHDAQNIYPSSACIFVANLPENKDDVILEATITRVFAEFGTVFVKVRRDGQNMPFAFCQYTDRKDAEVAVEQGRGVPILGRPCRTEMARANRSFVIKRRDGTPITLMEVRIVLQSFGEMDKCVFLPGPDGEPSATSVLVEFKMYDAKRDLATIFRTSPEYCVHSYDPVKRAPVVTISPVRLWLDRYDADRRSVFVGGLPQDITEEQIRAHFEGLGEINEIQVLQRNNAYGFRSFAFVEYKEFSSTEEAIKVLHGTMLGGSKLRVERRNGRLPPRTPRRVQSQALGAHRPQPALSPLASRRNYNTNSGGGSGSNTTTPRSAHRTTTTVPQFSAAMGPRSENRRQPNFAPVSPTGASSPSATSGPVVVVPHGSPQPGASRIVTGAGPAGARTKRVVVNRAVSAAAAAARVAVPRVLPHQQQQQQQQFFAATPLVSAPTGSFLAPAVPTGAPAMAPMVIGPLWPYAAPATAGGAALGVFPTVQWVSTAPVSFSVPAAPAPSNLVVAQVEEKEEEEHLGGGEEGN</sequence>
<evidence type="ECO:0000256" key="1">
    <source>
        <dbReference type="ARBA" id="ARBA00022884"/>
    </source>
</evidence>
<feature type="compositionally biased region" description="Polar residues" evidence="3">
    <location>
        <begin position="66"/>
        <end position="75"/>
    </location>
</feature>
<accession>A0ABR3WGV7</accession>
<dbReference type="InterPro" id="IPR012677">
    <property type="entry name" value="Nucleotide-bd_a/b_plait_sf"/>
</dbReference>
<dbReference type="Proteomes" id="UP001586593">
    <property type="component" value="Unassembled WGS sequence"/>
</dbReference>
<organism evidence="5 6">
    <name type="scientific">Phialemonium thermophilum</name>
    <dbReference type="NCBI Taxonomy" id="223376"/>
    <lineage>
        <taxon>Eukaryota</taxon>
        <taxon>Fungi</taxon>
        <taxon>Dikarya</taxon>
        <taxon>Ascomycota</taxon>
        <taxon>Pezizomycotina</taxon>
        <taxon>Sordariomycetes</taxon>
        <taxon>Sordariomycetidae</taxon>
        <taxon>Cephalothecales</taxon>
        <taxon>Cephalothecaceae</taxon>
        <taxon>Phialemonium</taxon>
    </lineage>
</organism>
<name>A0ABR3WGV7_9PEZI</name>
<feature type="compositionally biased region" description="Low complexity" evidence="3">
    <location>
        <begin position="520"/>
        <end position="534"/>
    </location>
</feature>
<evidence type="ECO:0000256" key="2">
    <source>
        <dbReference type="PROSITE-ProRule" id="PRU00176"/>
    </source>
</evidence>
<feature type="region of interest" description="Disordered" evidence="3">
    <location>
        <begin position="471"/>
        <end position="570"/>
    </location>
</feature>
<dbReference type="InterPro" id="IPR000504">
    <property type="entry name" value="RRM_dom"/>
</dbReference>
<comment type="caution">
    <text evidence="5">The sequence shown here is derived from an EMBL/GenBank/DDBJ whole genome shotgun (WGS) entry which is preliminary data.</text>
</comment>
<feature type="compositionally biased region" description="Basic and acidic residues" evidence="3">
    <location>
        <begin position="185"/>
        <end position="201"/>
    </location>
</feature>
<dbReference type="EMBL" id="JAZHXJ010000425">
    <property type="protein sequence ID" value="KAL1861503.1"/>
    <property type="molecule type" value="Genomic_DNA"/>
</dbReference>
<reference evidence="5 6" key="1">
    <citation type="journal article" date="2024" name="Commun. Biol.">
        <title>Comparative genomic analysis of thermophilic fungi reveals convergent evolutionary adaptations and gene losses.</title>
        <authorList>
            <person name="Steindorff A.S."/>
            <person name="Aguilar-Pontes M.V."/>
            <person name="Robinson A.J."/>
            <person name="Andreopoulos B."/>
            <person name="LaButti K."/>
            <person name="Kuo A."/>
            <person name="Mondo S."/>
            <person name="Riley R."/>
            <person name="Otillar R."/>
            <person name="Haridas S."/>
            <person name="Lipzen A."/>
            <person name="Grimwood J."/>
            <person name="Schmutz J."/>
            <person name="Clum A."/>
            <person name="Reid I.D."/>
            <person name="Moisan M.C."/>
            <person name="Butler G."/>
            <person name="Nguyen T.T.M."/>
            <person name="Dewar K."/>
            <person name="Conant G."/>
            <person name="Drula E."/>
            <person name="Henrissat B."/>
            <person name="Hansel C."/>
            <person name="Singer S."/>
            <person name="Hutchinson M.I."/>
            <person name="de Vries R.P."/>
            <person name="Natvig D.O."/>
            <person name="Powell A.J."/>
            <person name="Tsang A."/>
            <person name="Grigoriev I.V."/>
        </authorList>
    </citation>
    <scope>NUCLEOTIDE SEQUENCE [LARGE SCALE GENOMIC DNA]</scope>
    <source>
        <strain evidence="5 6">ATCC 24622</strain>
    </source>
</reference>
<gene>
    <name evidence="5" type="ORF">VTK73DRAFT_7062</name>
</gene>
<dbReference type="Gene3D" id="3.30.70.330">
    <property type="match status" value="2"/>
</dbReference>
<evidence type="ECO:0000259" key="4">
    <source>
        <dbReference type="PROSITE" id="PS50102"/>
    </source>
</evidence>
<feature type="compositionally biased region" description="Polar residues" evidence="3">
    <location>
        <begin position="1"/>
        <end position="15"/>
    </location>
</feature>
<keyword evidence="1 2" id="KW-0694">RNA-binding</keyword>
<dbReference type="PROSITE" id="PS50102">
    <property type="entry name" value="RRM"/>
    <property type="match status" value="2"/>
</dbReference>
<dbReference type="Pfam" id="PF00076">
    <property type="entry name" value="RRM_1"/>
    <property type="match status" value="2"/>
</dbReference>
<feature type="domain" description="RRM" evidence="4">
    <location>
        <begin position="220"/>
        <end position="298"/>
    </location>
</feature>
<evidence type="ECO:0000313" key="5">
    <source>
        <dbReference type="EMBL" id="KAL1861503.1"/>
    </source>
</evidence>
<feature type="compositionally biased region" description="Polar residues" evidence="3">
    <location>
        <begin position="122"/>
        <end position="134"/>
    </location>
</feature>
<protein>
    <recommendedName>
        <fullName evidence="4">RRM domain-containing protein</fullName>
    </recommendedName>
</protein>
<feature type="domain" description="RRM" evidence="4">
    <location>
        <begin position="399"/>
        <end position="477"/>
    </location>
</feature>
<dbReference type="SMART" id="SM00360">
    <property type="entry name" value="RRM"/>
    <property type="match status" value="2"/>
</dbReference>
<evidence type="ECO:0000256" key="3">
    <source>
        <dbReference type="SAM" id="MobiDB-lite"/>
    </source>
</evidence>